<dbReference type="Proteomes" id="UP000193228">
    <property type="component" value="Unassembled WGS sequence"/>
</dbReference>
<accession>A0A1X7M1T2</accession>
<sequence length="131" mass="15179">MGYMTSDEINKHGRRWGVRTDVRDGTNYHSTESERENYIAAQNSNAPFRVAALITRDAALHNLALDFMRRADTLDAAARDTWFEMNERGIRECCDWPIAVAHVLSTREQIESLAEARAAGERRQRERERRQ</sequence>
<gene>
    <name evidence="1" type="ORF">SAMN06265784_11370</name>
</gene>
<reference evidence="2" key="1">
    <citation type="submission" date="2017-04" db="EMBL/GenBank/DDBJ databases">
        <authorList>
            <person name="Varghese N."/>
            <person name="Submissions S."/>
        </authorList>
    </citation>
    <scope>NUCLEOTIDE SEQUENCE [LARGE SCALE GENOMIC DNA]</scope>
    <source>
        <strain evidence="2">LMG 29540</strain>
    </source>
</reference>
<dbReference type="EMBL" id="FXAT01000013">
    <property type="protein sequence ID" value="SMG59493.1"/>
    <property type="molecule type" value="Genomic_DNA"/>
</dbReference>
<protein>
    <submittedName>
        <fullName evidence="1">Uncharacterized protein</fullName>
    </submittedName>
</protein>
<proteinExistence type="predicted"/>
<organism evidence="1 2">
    <name type="scientific">Paraburkholderia susongensis</name>
    <dbReference type="NCBI Taxonomy" id="1515439"/>
    <lineage>
        <taxon>Bacteria</taxon>
        <taxon>Pseudomonadati</taxon>
        <taxon>Pseudomonadota</taxon>
        <taxon>Betaproteobacteria</taxon>
        <taxon>Burkholderiales</taxon>
        <taxon>Burkholderiaceae</taxon>
        <taxon>Paraburkholderia</taxon>
    </lineage>
</organism>
<keyword evidence="2" id="KW-1185">Reference proteome</keyword>
<evidence type="ECO:0000313" key="1">
    <source>
        <dbReference type="EMBL" id="SMG59493.1"/>
    </source>
</evidence>
<evidence type="ECO:0000313" key="2">
    <source>
        <dbReference type="Proteomes" id="UP000193228"/>
    </source>
</evidence>
<name>A0A1X7M1T2_9BURK</name>
<dbReference type="AlphaFoldDB" id="A0A1X7M1T2"/>